<feature type="compositionally biased region" description="Polar residues" evidence="1">
    <location>
        <begin position="306"/>
        <end position="316"/>
    </location>
</feature>
<dbReference type="PANTHER" id="PTHR34883">
    <property type="entry name" value="SERINE-RICH PROTEIN, PUTATIVE-RELATED-RELATED"/>
    <property type="match status" value="1"/>
</dbReference>
<feature type="region of interest" description="Disordered" evidence="1">
    <location>
        <begin position="297"/>
        <end position="344"/>
    </location>
</feature>
<feature type="region of interest" description="Disordered" evidence="1">
    <location>
        <begin position="362"/>
        <end position="407"/>
    </location>
</feature>
<dbReference type="PANTHER" id="PTHR34883:SF8">
    <property type="entry name" value="EXTRACELLULAR SERINE-RICH PROTEIN (AFU_ORTHOLOGUE AFUA_6G00670)"/>
    <property type="match status" value="1"/>
</dbReference>
<evidence type="ECO:0000256" key="1">
    <source>
        <dbReference type="SAM" id="MobiDB-lite"/>
    </source>
</evidence>
<dbReference type="InterPro" id="IPR008972">
    <property type="entry name" value="Cupredoxin"/>
</dbReference>
<sequence>MQTESFSSNVFDSATCCTLSRFPLGRPDERILPGAPNVSQSGRAIKGVCLFEEPDVNKYGVCSITPIHFVSRDSDISDMMQTLLLTLCLFITLVDWSVAKIIVIDVSKPAHQFGPNVTTAEEGDEIEFHFQNSNHSVVRATVENPCQPFDYLSDQNGPGFFSGFLSHEPGNGEIPTWKVRVNNTDPIYFYCSALNSCNKYKMIGIINPSPETDFQKQAGKIQDSTPVHQPGDKVPPEGSPSSTPTSTSTPTAPAKPPAHHLVLPLAAIIGISVGGFVVLVLAAALFFFVGRSKSLKEEARRREATVTRQTFPSAQTSPSYNPPPVSPSIYTDNGSGLPGYEKTAAPEYHPYQHSRVDPNEAAYLRSSTASPGSQYGGGGYGQMGMGSPRSDEGGVVELDAVDGRHTR</sequence>
<dbReference type="Gene3D" id="2.60.40.420">
    <property type="entry name" value="Cupredoxins - blue copper proteins"/>
    <property type="match status" value="1"/>
</dbReference>
<keyword evidence="2" id="KW-0472">Membrane</keyword>
<reference evidence="3" key="1">
    <citation type="journal article" date="2020" name="Stud. Mycol.">
        <title>101 Dothideomycetes genomes: a test case for predicting lifestyles and emergence of pathogens.</title>
        <authorList>
            <person name="Haridas S."/>
            <person name="Albert R."/>
            <person name="Binder M."/>
            <person name="Bloem J."/>
            <person name="Labutti K."/>
            <person name="Salamov A."/>
            <person name="Andreopoulos B."/>
            <person name="Baker S."/>
            <person name="Barry K."/>
            <person name="Bills G."/>
            <person name="Bluhm B."/>
            <person name="Cannon C."/>
            <person name="Castanera R."/>
            <person name="Culley D."/>
            <person name="Daum C."/>
            <person name="Ezra D."/>
            <person name="Gonzalez J."/>
            <person name="Henrissat B."/>
            <person name="Kuo A."/>
            <person name="Liang C."/>
            <person name="Lipzen A."/>
            <person name="Lutzoni F."/>
            <person name="Magnuson J."/>
            <person name="Mondo S."/>
            <person name="Nolan M."/>
            <person name="Ohm R."/>
            <person name="Pangilinan J."/>
            <person name="Park H.-J."/>
            <person name="Ramirez L."/>
            <person name="Alfaro M."/>
            <person name="Sun H."/>
            <person name="Tritt A."/>
            <person name="Yoshinaga Y."/>
            <person name="Zwiers L.-H."/>
            <person name="Turgeon B."/>
            <person name="Goodwin S."/>
            <person name="Spatafora J."/>
            <person name="Crous P."/>
            <person name="Grigoriev I."/>
        </authorList>
    </citation>
    <scope>NUCLEOTIDE SEQUENCE</scope>
    <source>
        <strain evidence="3">CBS 473.64</strain>
    </source>
</reference>
<dbReference type="CDD" id="cd12087">
    <property type="entry name" value="TM_EGFR-like"/>
    <property type="match status" value="1"/>
</dbReference>
<name>A0A6A6S8S5_9PLEO</name>
<evidence type="ECO:0000313" key="3">
    <source>
        <dbReference type="EMBL" id="KAF2643602.1"/>
    </source>
</evidence>
<protein>
    <recommendedName>
        <fullName evidence="5">Cupredoxin</fullName>
    </recommendedName>
</protein>
<keyword evidence="4" id="KW-1185">Reference proteome</keyword>
<keyword evidence="2" id="KW-1133">Transmembrane helix</keyword>
<dbReference type="AlphaFoldDB" id="A0A6A6S8S5"/>
<evidence type="ECO:0000313" key="4">
    <source>
        <dbReference type="Proteomes" id="UP000799753"/>
    </source>
</evidence>
<organism evidence="3 4">
    <name type="scientific">Massarina eburnea CBS 473.64</name>
    <dbReference type="NCBI Taxonomy" id="1395130"/>
    <lineage>
        <taxon>Eukaryota</taxon>
        <taxon>Fungi</taxon>
        <taxon>Dikarya</taxon>
        <taxon>Ascomycota</taxon>
        <taxon>Pezizomycotina</taxon>
        <taxon>Dothideomycetes</taxon>
        <taxon>Pleosporomycetidae</taxon>
        <taxon>Pleosporales</taxon>
        <taxon>Massarineae</taxon>
        <taxon>Massarinaceae</taxon>
        <taxon>Massarina</taxon>
    </lineage>
</organism>
<proteinExistence type="predicted"/>
<gene>
    <name evidence="3" type="ORF">P280DRAFT_515993</name>
</gene>
<dbReference type="Proteomes" id="UP000799753">
    <property type="component" value="Unassembled WGS sequence"/>
</dbReference>
<dbReference type="OrthoDB" id="2331100at2759"/>
<evidence type="ECO:0008006" key="5">
    <source>
        <dbReference type="Google" id="ProtNLM"/>
    </source>
</evidence>
<dbReference type="EMBL" id="MU006780">
    <property type="protein sequence ID" value="KAF2643602.1"/>
    <property type="molecule type" value="Genomic_DNA"/>
</dbReference>
<evidence type="ECO:0000256" key="2">
    <source>
        <dbReference type="SAM" id="Phobius"/>
    </source>
</evidence>
<feature type="region of interest" description="Disordered" evidence="1">
    <location>
        <begin position="213"/>
        <end position="256"/>
    </location>
</feature>
<dbReference type="CDD" id="cd00920">
    <property type="entry name" value="Cupredoxin"/>
    <property type="match status" value="1"/>
</dbReference>
<accession>A0A6A6S8S5</accession>
<feature type="transmembrane region" description="Helical" evidence="2">
    <location>
        <begin position="261"/>
        <end position="290"/>
    </location>
</feature>
<feature type="compositionally biased region" description="Low complexity" evidence="1">
    <location>
        <begin position="239"/>
        <end position="252"/>
    </location>
</feature>
<dbReference type="SUPFAM" id="SSF49503">
    <property type="entry name" value="Cupredoxins"/>
    <property type="match status" value="1"/>
</dbReference>
<keyword evidence="2" id="KW-0812">Transmembrane</keyword>
<feature type="compositionally biased region" description="Gly residues" evidence="1">
    <location>
        <begin position="374"/>
        <end position="384"/>
    </location>
</feature>
<dbReference type="InterPro" id="IPR052953">
    <property type="entry name" value="Ser-rich/MCO-related"/>
</dbReference>